<keyword evidence="1" id="KW-0812">Transmembrane</keyword>
<organism evidence="2 3">
    <name type="scientific">Acrobeloides nanus</name>
    <dbReference type="NCBI Taxonomy" id="290746"/>
    <lineage>
        <taxon>Eukaryota</taxon>
        <taxon>Metazoa</taxon>
        <taxon>Ecdysozoa</taxon>
        <taxon>Nematoda</taxon>
        <taxon>Chromadorea</taxon>
        <taxon>Rhabditida</taxon>
        <taxon>Tylenchina</taxon>
        <taxon>Cephalobomorpha</taxon>
        <taxon>Cephaloboidea</taxon>
        <taxon>Cephalobidae</taxon>
        <taxon>Acrobeloides</taxon>
    </lineage>
</organism>
<evidence type="ECO:0000256" key="1">
    <source>
        <dbReference type="SAM" id="Phobius"/>
    </source>
</evidence>
<dbReference type="WBParaSite" id="ACRNAN_scaffold28438.g16482.t1">
    <property type="protein sequence ID" value="ACRNAN_scaffold28438.g16482.t1"/>
    <property type="gene ID" value="ACRNAN_scaffold28438.g16482"/>
</dbReference>
<feature type="transmembrane region" description="Helical" evidence="1">
    <location>
        <begin position="12"/>
        <end position="38"/>
    </location>
</feature>
<keyword evidence="1" id="KW-1133">Transmembrane helix</keyword>
<name>A0A914DLQ5_9BILA</name>
<accession>A0A914DLQ5</accession>
<dbReference type="Proteomes" id="UP000887540">
    <property type="component" value="Unplaced"/>
</dbReference>
<reference evidence="3" key="1">
    <citation type="submission" date="2022-11" db="UniProtKB">
        <authorList>
            <consortium name="WormBaseParasite"/>
        </authorList>
    </citation>
    <scope>IDENTIFICATION</scope>
</reference>
<proteinExistence type="predicted"/>
<evidence type="ECO:0000313" key="2">
    <source>
        <dbReference type="Proteomes" id="UP000887540"/>
    </source>
</evidence>
<keyword evidence="1" id="KW-0472">Membrane</keyword>
<protein>
    <submittedName>
        <fullName evidence="3">Uncharacterized protein</fullName>
    </submittedName>
</protein>
<keyword evidence="2" id="KW-1185">Reference proteome</keyword>
<dbReference type="AlphaFoldDB" id="A0A914DLQ5"/>
<feature type="transmembrane region" description="Helical" evidence="1">
    <location>
        <begin position="50"/>
        <end position="72"/>
    </location>
</feature>
<sequence length="87" mass="9813">MSDSENDPIKELGVSCCVGICNIFISMMPFIGLILLMLDNIPVVENHEKIFFSIFVIIQIFFIIFECGCICGKLADAYLCVKVIFRI</sequence>
<evidence type="ECO:0000313" key="3">
    <source>
        <dbReference type="WBParaSite" id="ACRNAN_scaffold28438.g16482.t1"/>
    </source>
</evidence>